<name>A0A9J6B6M6_SOLCO</name>
<gene>
    <name evidence="2" type="ORF">H5410_004083</name>
</gene>
<dbReference type="Proteomes" id="UP000824120">
    <property type="component" value="Chromosome 1"/>
</dbReference>
<proteinExistence type="predicted"/>
<organism evidence="2 3">
    <name type="scientific">Solanum commersonii</name>
    <name type="common">Commerson's wild potato</name>
    <name type="synonym">Commerson's nightshade</name>
    <dbReference type="NCBI Taxonomy" id="4109"/>
    <lineage>
        <taxon>Eukaryota</taxon>
        <taxon>Viridiplantae</taxon>
        <taxon>Streptophyta</taxon>
        <taxon>Embryophyta</taxon>
        <taxon>Tracheophyta</taxon>
        <taxon>Spermatophyta</taxon>
        <taxon>Magnoliopsida</taxon>
        <taxon>eudicotyledons</taxon>
        <taxon>Gunneridae</taxon>
        <taxon>Pentapetalae</taxon>
        <taxon>asterids</taxon>
        <taxon>lamiids</taxon>
        <taxon>Solanales</taxon>
        <taxon>Solanaceae</taxon>
        <taxon>Solanoideae</taxon>
        <taxon>Solaneae</taxon>
        <taxon>Solanum</taxon>
    </lineage>
</organism>
<feature type="compositionally biased region" description="Polar residues" evidence="1">
    <location>
        <begin position="1"/>
        <end position="25"/>
    </location>
</feature>
<evidence type="ECO:0000256" key="1">
    <source>
        <dbReference type="SAM" id="MobiDB-lite"/>
    </source>
</evidence>
<sequence length="61" mass="6956">MKSGSHTQYRLSQIPQLPSKASGSEQRVDSRPKSIFEANLGCRNFHRARLPKVDQSQLFKL</sequence>
<comment type="caution">
    <text evidence="2">The sequence shown here is derived from an EMBL/GenBank/DDBJ whole genome shotgun (WGS) entry which is preliminary data.</text>
</comment>
<dbReference type="EMBL" id="JACXVP010000001">
    <property type="protein sequence ID" value="KAG5632366.1"/>
    <property type="molecule type" value="Genomic_DNA"/>
</dbReference>
<accession>A0A9J6B6M6</accession>
<evidence type="ECO:0000313" key="2">
    <source>
        <dbReference type="EMBL" id="KAG5632366.1"/>
    </source>
</evidence>
<protein>
    <submittedName>
        <fullName evidence="2">Uncharacterized protein</fullName>
    </submittedName>
</protein>
<reference evidence="2 3" key="1">
    <citation type="submission" date="2020-09" db="EMBL/GenBank/DDBJ databases">
        <title>De no assembly of potato wild relative species, Solanum commersonii.</title>
        <authorList>
            <person name="Cho K."/>
        </authorList>
    </citation>
    <scope>NUCLEOTIDE SEQUENCE [LARGE SCALE GENOMIC DNA]</scope>
    <source>
        <strain evidence="2">LZ3.2</strain>
        <tissue evidence="2">Leaf</tissue>
    </source>
</reference>
<evidence type="ECO:0000313" key="3">
    <source>
        <dbReference type="Proteomes" id="UP000824120"/>
    </source>
</evidence>
<feature type="region of interest" description="Disordered" evidence="1">
    <location>
        <begin position="1"/>
        <end position="32"/>
    </location>
</feature>
<dbReference type="AlphaFoldDB" id="A0A9J6B6M6"/>
<keyword evidence="3" id="KW-1185">Reference proteome</keyword>